<dbReference type="EMBL" id="KB320394">
    <property type="protein sequence ID" value="ELW72739.1"/>
    <property type="molecule type" value="Genomic_DNA"/>
</dbReference>
<dbReference type="PANTHER" id="PTHR10151">
    <property type="entry name" value="ECTONUCLEOTIDE PYROPHOSPHATASE/PHOSPHODIESTERASE"/>
    <property type="match status" value="1"/>
</dbReference>
<dbReference type="GO" id="GO:0003676">
    <property type="term" value="F:nucleic acid binding"/>
    <property type="evidence" value="ECO:0007669"/>
    <property type="project" value="InterPro"/>
</dbReference>
<evidence type="ECO:0000256" key="7">
    <source>
        <dbReference type="ARBA" id="ARBA00022737"/>
    </source>
</evidence>
<dbReference type="SUPFAM" id="SSF53649">
    <property type="entry name" value="Alkaline phosphatase-like"/>
    <property type="match status" value="1"/>
</dbReference>
<keyword evidence="13" id="KW-1133">Transmembrane helix</keyword>
<dbReference type="GO" id="GO:0008270">
    <property type="term" value="F:zinc ion binding"/>
    <property type="evidence" value="ECO:0007669"/>
    <property type="project" value="TreeGrafter"/>
</dbReference>
<dbReference type="FunFam" id="4.10.410.20:FF:000002">
    <property type="entry name" value="Ectonucleotide pyrophosphatase/phosphodiesterase family member 2"/>
    <property type="match status" value="1"/>
</dbReference>
<dbReference type="PROSITE" id="PS00524">
    <property type="entry name" value="SMB_1"/>
    <property type="match status" value="1"/>
</dbReference>
<dbReference type="PRINTS" id="PR00022">
    <property type="entry name" value="SOMATOMEDINB"/>
</dbReference>
<dbReference type="Pfam" id="PF01223">
    <property type="entry name" value="Endonuclease_NS"/>
    <property type="match status" value="1"/>
</dbReference>
<dbReference type="AlphaFoldDB" id="L9LDG2"/>
<dbReference type="Proteomes" id="UP000011518">
    <property type="component" value="Unassembled WGS sequence"/>
</dbReference>
<keyword evidence="7" id="KW-0677">Repeat</keyword>
<feature type="domain" description="SMB" evidence="14">
    <location>
        <begin position="55"/>
        <end position="101"/>
    </location>
</feature>
<protein>
    <submittedName>
        <fullName evidence="15">Ectonucleotide pyrophosphatase/phosphodiesterase family member 2</fullName>
    </submittedName>
</protein>
<evidence type="ECO:0000259" key="14">
    <source>
        <dbReference type="PROSITE" id="PS50958"/>
    </source>
</evidence>
<dbReference type="SMART" id="SM00477">
    <property type="entry name" value="NUC"/>
    <property type="match status" value="1"/>
</dbReference>
<dbReference type="STRING" id="246437.L9LDG2"/>
<keyword evidence="9" id="KW-0862">Zinc</keyword>
<evidence type="ECO:0000256" key="12">
    <source>
        <dbReference type="ARBA" id="ARBA00023180"/>
    </source>
</evidence>
<organism evidence="15 16">
    <name type="scientific">Tupaia chinensis</name>
    <name type="common">Chinese tree shrew</name>
    <name type="synonym">Tupaia belangeri chinensis</name>
    <dbReference type="NCBI Taxonomy" id="246437"/>
    <lineage>
        <taxon>Eukaryota</taxon>
        <taxon>Metazoa</taxon>
        <taxon>Chordata</taxon>
        <taxon>Craniata</taxon>
        <taxon>Vertebrata</taxon>
        <taxon>Euteleostomi</taxon>
        <taxon>Mammalia</taxon>
        <taxon>Eutheria</taxon>
        <taxon>Euarchontoglires</taxon>
        <taxon>Scandentia</taxon>
        <taxon>Tupaiidae</taxon>
        <taxon>Tupaia</taxon>
    </lineage>
</organism>
<dbReference type="PANTHER" id="PTHR10151:SF21">
    <property type="entry name" value="ECTONUCLEOTIDE PYROPHOSPHATASE_PHOSPHODIESTERASE FAMILY MEMBER 2"/>
    <property type="match status" value="1"/>
</dbReference>
<dbReference type="InterPro" id="IPR020821">
    <property type="entry name" value="ENPP1-3/EXOG-like_nuc-like"/>
</dbReference>
<keyword evidence="13" id="KW-0472">Membrane</keyword>
<dbReference type="InterPro" id="IPR044929">
    <property type="entry name" value="DNA/RNA_non-sp_Endonuclease_sf"/>
</dbReference>
<gene>
    <name evidence="15" type="ORF">TREES_T100011363</name>
</gene>
<proteinExistence type="inferred from homology"/>
<dbReference type="Gene3D" id="3.40.570.10">
    <property type="entry name" value="Extracellular Endonuclease, subunit A"/>
    <property type="match status" value="1"/>
</dbReference>
<evidence type="ECO:0000256" key="9">
    <source>
        <dbReference type="ARBA" id="ARBA00022833"/>
    </source>
</evidence>
<keyword evidence="13" id="KW-0812">Transmembrane</keyword>
<dbReference type="InterPro" id="IPR020436">
    <property type="entry name" value="SMB_chordata"/>
</dbReference>
<dbReference type="GO" id="GO:0034638">
    <property type="term" value="P:phosphatidylcholine catabolic process"/>
    <property type="evidence" value="ECO:0007669"/>
    <property type="project" value="TreeGrafter"/>
</dbReference>
<evidence type="ECO:0000313" key="16">
    <source>
        <dbReference type="Proteomes" id="UP000011518"/>
    </source>
</evidence>
<dbReference type="FunCoup" id="L9LDG2">
    <property type="interactions" value="288"/>
</dbReference>
<dbReference type="Pfam" id="PF01663">
    <property type="entry name" value="Phosphodiest"/>
    <property type="match status" value="2"/>
</dbReference>
<evidence type="ECO:0000256" key="5">
    <source>
        <dbReference type="ARBA" id="ARBA00022723"/>
    </source>
</evidence>
<reference evidence="16" key="1">
    <citation type="submission" date="2012-07" db="EMBL/GenBank/DDBJ databases">
        <title>Genome of the Chinese tree shrew, a rising model animal genetically related to primates.</title>
        <authorList>
            <person name="Zhang G."/>
            <person name="Fan Y."/>
            <person name="Yao Y."/>
            <person name="Huang Z."/>
        </authorList>
    </citation>
    <scope>NUCLEOTIDE SEQUENCE [LARGE SCALE GENOMIC DNA]</scope>
</reference>
<dbReference type="GO" id="GO:0005044">
    <property type="term" value="F:scavenger receptor activity"/>
    <property type="evidence" value="ECO:0007669"/>
    <property type="project" value="InterPro"/>
</dbReference>
<dbReference type="FunFam" id="3.40.570.10:FF:000001">
    <property type="entry name" value="Ectonucleotide pyrophosphatase/phosphodiesterase family member 2"/>
    <property type="match status" value="1"/>
</dbReference>
<dbReference type="SUPFAM" id="SSF54060">
    <property type="entry name" value="His-Me finger endonucleases"/>
    <property type="match status" value="1"/>
</dbReference>
<evidence type="ECO:0000256" key="6">
    <source>
        <dbReference type="ARBA" id="ARBA00022729"/>
    </source>
</evidence>
<dbReference type="GO" id="GO:0005615">
    <property type="term" value="C:extracellular space"/>
    <property type="evidence" value="ECO:0007669"/>
    <property type="project" value="TreeGrafter"/>
</dbReference>
<dbReference type="GO" id="GO:0005509">
    <property type="term" value="F:calcium ion binding"/>
    <property type="evidence" value="ECO:0007669"/>
    <property type="project" value="TreeGrafter"/>
</dbReference>
<dbReference type="CDD" id="cd00091">
    <property type="entry name" value="NUC"/>
    <property type="match status" value="1"/>
</dbReference>
<dbReference type="InterPro" id="IPR001604">
    <property type="entry name" value="Endo_G_ENPP1-like_dom"/>
</dbReference>
<dbReference type="InterPro" id="IPR044925">
    <property type="entry name" value="His-Me_finger_sf"/>
</dbReference>
<dbReference type="InParanoid" id="L9LDG2"/>
<dbReference type="SMART" id="SM00892">
    <property type="entry name" value="Endonuclease_NS"/>
    <property type="match status" value="1"/>
</dbReference>
<keyword evidence="11" id="KW-1015">Disulfide bond</keyword>
<dbReference type="InterPro" id="IPR017850">
    <property type="entry name" value="Alkaline_phosphatase_core_sf"/>
</dbReference>
<evidence type="ECO:0000256" key="10">
    <source>
        <dbReference type="ARBA" id="ARBA00022837"/>
    </source>
</evidence>
<dbReference type="SUPFAM" id="SSF90188">
    <property type="entry name" value="Somatomedin B domain"/>
    <property type="match status" value="1"/>
</dbReference>
<dbReference type="InterPro" id="IPR036024">
    <property type="entry name" value="Somatomedin_B-like_dom_sf"/>
</dbReference>
<dbReference type="FunFam" id="3.40.720.10:FF:000006">
    <property type="entry name" value="Ectonucleotide pyrophosphatase/phosphodiesterase family member 2"/>
    <property type="match status" value="1"/>
</dbReference>
<evidence type="ECO:0000256" key="8">
    <source>
        <dbReference type="ARBA" id="ARBA00022801"/>
    </source>
</evidence>
<dbReference type="PROSITE" id="PS50958">
    <property type="entry name" value="SMB_2"/>
    <property type="match status" value="1"/>
</dbReference>
<dbReference type="GO" id="GO:0047391">
    <property type="term" value="F:alkylglycerophosphoethanolamine phosphodiesterase activity"/>
    <property type="evidence" value="ECO:0007669"/>
    <property type="project" value="TreeGrafter"/>
</dbReference>
<evidence type="ECO:0000256" key="2">
    <source>
        <dbReference type="ARBA" id="ARBA00004613"/>
    </source>
</evidence>
<accession>L9LDG2</accession>
<evidence type="ECO:0000313" key="15">
    <source>
        <dbReference type="EMBL" id="ELW72739.1"/>
    </source>
</evidence>
<evidence type="ECO:0000256" key="3">
    <source>
        <dbReference type="ARBA" id="ARBA00010594"/>
    </source>
</evidence>
<evidence type="ECO:0000256" key="4">
    <source>
        <dbReference type="ARBA" id="ARBA00022525"/>
    </source>
</evidence>
<reference evidence="16" key="2">
    <citation type="journal article" date="2013" name="Nat. Commun.">
        <title>Genome of the Chinese tree shrew.</title>
        <authorList>
            <person name="Fan Y."/>
            <person name="Huang Z.Y."/>
            <person name="Cao C.C."/>
            <person name="Chen C.S."/>
            <person name="Chen Y.X."/>
            <person name="Fan D.D."/>
            <person name="He J."/>
            <person name="Hou H.L."/>
            <person name="Hu L."/>
            <person name="Hu X.T."/>
            <person name="Jiang X.T."/>
            <person name="Lai R."/>
            <person name="Lang Y.S."/>
            <person name="Liang B."/>
            <person name="Liao S.G."/>
            <person name="Mu D."/>
            <person name="Ma Y.Y."/>
            <person name="Niu Y.Y."/>
            <person name="Sun X.Q."/>
            <person name="Xia J.Q."/>
            <person name="Xiao J."/>
            <person name="Xiong Z.Q."/>
            <person name="Xu L."/>
            <person name="Yang L."/>
            <person name="Zhang Y."/>
            <person name="Zhao W."/>
            <person name="Zhao X.D."/>
            <person name="Zheng Y.T."/>
            <person name="Zhou J.M."/>
            <person name="Zhu Y.B."/>
            <person name="Zhang G.J."/>
            <person name="Wang J."/>
            <person name="Yao Y.G."/>
        </authorList>
    </citation>
    <scope>NUCLEOTIDE SEQUENCE [LARGE SCALE GENOMIC DNA]</scope>
</reference>
<dbReference type="InterPro" id="IPR002591">
    <property type="entry name" value="Phosphodiest/P_Trfase"/>
</dbReference>
<evidence type="ECO:0000256" key="1">
    <source>
        <dbReference type="ARBA" id="ARBA00001947"/>
    </source>
</evidence>
<dbReference type="Gene3D" id="4.10.410.20">
    <property type="match status" value="1"/>
</dbReference>
<dbReference type="GO" id="GO:0006955">
    <property type="term" value="P:immune response"/>
    <property type="evidence" value="ECO:0007669"/>
    <property type="project" value="InterPro"/>
</dbReference>
<keyword evidence="10" id="KW-0106">Calcium</keyword>
<keyword evidence="6" id="KW-0732">Signal</keyword>
<keyword evidence="8" id="KW-0378">Hydrolase</keyword>
<dbReference type="InterPro" id="IPR001212">
    <property type="entry name" value="Somatomedin_B_dom"/>
</dbReference>
<evidence type="ECO:0000256" key="11">
    <source>
        <dbReference type="ARBA" id="ARBA00023157"/>
    </source>
</evidence>
<keyword evidence="16" id="KW-1185">Reference proteome</keyword>
<sequence length="870" mass="100332">MAKRSPFLWYQAISLLTFAIGVNICLGFTANRVKRAEGWDEGPPTVLSDSPWTNTSGTCKGRCFELEEIGPPDCRCDNLCKSYSSCCHDFDELCLKTGESHWVDDDCEEIKAPECPAGFVRPPLIIFSVDGFRASYMKKGSKVMPNIEKLRSCGTHSPYMRPVYPTKTFPNLYTLATLWITATKQGVKAGTFFWSVPSVYAFYSEQPDFSGHKYGPFGPERDRRLLSPDISIRQYRRVVMAHLLLRLRDLRGKLPLRGDRKDQLLLQRKEEEKYIGWIIMLRKLVRTKLYCTSHAEFSIVVYFLGQDLKWGLQLRRKKLTPDFMDEMVAGKMTNPLREIDKIVGQLMDGLKQLKLHRCVNVIFVGDHGMEDVTCDRTEFLSNYLTNVDDITLVPGTLGRIRSKFSNNAKYDPKAIIANLTCKKPDQHFKPYMKQHLPKRLHYANNRRIEDIHLLVDRRWHVARKPLDVYKKPSGKCFFQGDHGFDNKVNSMQTVFVGYGPTFKYKTKVPPFENIELYNVMCDLLGLKPAPNNGTHGSLNHLLRTNTFRPTMPEEVTRPSYPGIMYLQSEFDLGCTCDDKVELKNKLDELNKRLHTKGSTEERHLLYGRPAVLYRTRYDILYHTDFESGYSEIFLMPLWTSYTVSKQAEVSGIPEHLTNCVRPDVRISPSFSQNCLAYKNDKQMSYGFLFPPYLSSSPEAKYDAFLVTNMVPMYPAFKRVWNYFQRVLVKKYASERNGVNVISGPIFDYDYDGLHDTEDKIKQYVEGSPIPVPTHYYSIITSCLDFTQPADKCDGPLSVSSFILPHRSDNDESCNSSEDESKWVEELIKMHTARVRDIEHLTSLDFFRKTSRSYSEILALKTYLQTYESEI</sequence>
<feature type="transmembrane region" description="Helical" evidence="13">
    <location>
        <begin position="7"/>
        <end position="30"/>
    </location>
</feature>
<dbReference type="Gene3D" id="3.40.720.10">
    <property type="entry name" value="Alkaline Phosphatase, subunit A"/>
    <property type="match status" value="1"/>
</dbReference>
<dbReference type="GO" id="GO:0004528">
    <property type="term" value="F:phosphodiesterase I activity"/>
    <property type="evidence" value="ECO:0007669"/>
    <property type="project" value="TreeGrafter"/>
</dbReference>
<keyword evidence="4" id="KW-0964">Secreted</keyword>
<comment type="cofactor">
    <cofactor evidence="1">
        <name>Zn(2+)</name>
        <dbReference type="ChEBI" id="CHEBI:29105"/>
    </cofactor>
</comment>
<dbReference type="GO" id="GO:0004622">
    <property type="term" value="F:phosphatidylcholine lysophospholipase activity"/>
    <property type="evidence" value="ECO:0007669"/>
    <property type="project" value="TreeGrafter"/>
</dbReference>
<keyword evidence="12" id="KW-0325">Glycoprotein</keyword>
<dbReference type="Pfam" id="PF01033">
    <property type="entry name" value="Somatomedin_B"/>
    <property type="match status" value="1"/>
</dbReference>
<keyword evidence="5" id="KW-0479">Metal-binding</keyword>
<comment type="subcellular location">
    <subcellularLocation>
        <location evidence="2">Secreted</location>
    </subcellularLocation>
</comment>
<dbReference type="CDD" id="cd16018">
    <property type="entry name" value="Enpp"/>
    <property type="match status" value="1"/>
</dbReference>
<evidence type="ECO:0000256" key="13">
    <source>
        <dbReference type="SAM" id="Phobius"/>
    </source>
</evidence>
<name>L9LDG2_TUPCH</name>
<dbReference type="GO" id="GO:0030247">
    <property type="term" value="F:polysaccharide binding"/>
    <property type="evidence" value="ECO:0007669"/>
    <property type="project" value="InterPro"/>
</dbReference>
<dbReference type="SMART" id="SM00201">
    <property type="entry name" value="SO"/>
    <property type="match status" value="1"/>
</dbReference>
<comment type="similarity">
    <text evidence="3">Belongs to the nucleotide pyrophosphatase/phosphodiesterase family.</text>
</comment>
<dbReference type="eggNOG" id="KOG2645">
    <property type="taxonomic scope" value="Eukaryota"/>
</dbReference>